<dbReference type="InterPro" id="IPR036010">
    <property type="entry name" value="2Fe-2S_ferredoxin-like_sf"/>
</dbReference>
<dbReference type="GO" id="GO:0051537">
    <property type="term" value="F:2 iron, 2 sulfur cluster binding"/>
    <property type="evidence" value="ECO:0007669"/>
    <property type="project" value="UniProtKB-KW"/>
</dbReference>
<dbReference type="PROSITE" id="PS51085">
    <property type="entry name" value="2FE2S_FER_2"/>
    <property type="match status" value="1"/>
</dbReference>
<evidence type="ECO:0000313" key="11">
    <source>
        <dbReference type="Proteomes" id="UP000441797"/>
    </source>
</evidence>
<comment type="caution">
    <text evidence="10">The sequence shown here is derived from an EMBL/GenBank/DDBJ whole genome shotgun (WGS) entry which is preliminary data.</text>
</comment>
<keyword evidence="11" id="KW-1185">Reference proteome</keyword>
<evidence type="ECO:0000256" key="8">
    <source>
        <dbReference type="ARBA" id="ARBA00034078"/>
    </source>
</evidence>
<dbReference type="CDD" id="cd00207">
    <property type="entry name" value="fer2"/>
    <property type="match status" value="1"/>
</dbReference>
<evidence type="ECO:0000313" key="10">
    <source>
        <dbReference type="EMBL" id="MUL37334.1"/>
    </source>
</evidence>
<dbReference type="GO" id="GO:0046872">
    <property type="term" value="F:metal ion binding"/>
    <property type="evidence" value="ECO:0007669"/>
    <property type="project" value="UniProtKB-KW"/>
</dbReference>
<name>A0A6N8FX50_9CHRO</name>
<keyword evidence="2" id="KW-0813">Transport</keyword>
<evidence type="ECO:0000259" key="9">
    <source>
        <dbReference type="PROSITE" id="PS51085"/>
    </source>
</evidence>
<dbReference type="OrthoDB" id="462043at2"/>
<dbReference type="Proteomes" id="UP000441797">
    <property type="component" value="Unassembled WGS sequence"/>
</dbReference>
<evidence type="ECO:0000256" key="4">
    <source>
        <dbReference type="ARBA" id="ARBA00022723"/>
    </source>
</evidence>
<dbReference type="SUPFAM" id="SSF54292">
    <property type="entry name" value="2Fe-2S ferredoxin-like"/>
    <property type="match status" value="1"/>
</dbReference>
<keyword evidence="7" id="KW-0411">Iron-sulfur</keyword>
<dbReference type="NCBIfam" id="TIGR02008">
    <property type="entry name" value="fdx_plant"/>
    <property type="match status" value="1"/>
</dbReference>
<proteinExistence type="inferred from homology"/>
<organism evidence="10 11">
    <name type="scientific">Gloeocapsopsis dulcis AAB1 = 1H9</name>
    <dbReference type="NCBI Taxonomy" id="1433147"/>
    <lineage>
        <taxon>Bacteria</taxon>
        <taxon>Bacillati</taxon>
        <taxon>Cyanobacteriota</taxon>
        <taxon>Cyanophyceae</taxon>
        <taxon>Oscillatoriophycideae</taxon>
        <taxon>Chroococcales</taxon>
        <taxon>Chroococcaceae</taxon>
        <taxon>Gloeocapsopsis</taxon>
        <taxon>Gloeocapsopsis dulcis</taxon>
    </lineage>
</organism>
<comment type="cofactor">
    <cofactor evidence="8">
        <name>[2Fe-2S] cluster</name>
        <dbReference type="ChEBI" id="CHEBI:190135"/>
    </cofactor>
</comment>
<dbReference type="EMBL" id="NAPY01000020">
    <property type="protein sequence ID" value="MUL37334.1"/>
    <property type="molecule type" value="Genomic_DNA"/>
</dbReference>
<evidence type="ECO:0000256" key="2">
    <source>
        <dbReference type="ARBA" id="ARBA00022448"/>
    </source>
</evidence>
<gene>
    <name evidence="10" type="ORF">BWI75_13560</name>
</gene>
<keyword evidence="5" id="KW-0249">Electron transport</keyword>
<dbReference type="InterPro" id="IPR012675">
    <property type="entry name" value="Beta-grasp_dom_sf"/>
</dbReference>
<evidence type="ECO:0000256" key="7">
    <source>
        <dbReference type="ARBA" id="ARBA00023014"/>
    </source>
</evidence>
<reference evidence="10 11" key="1">
    <citation type="journal article" date="2019" name="Front. Microbiol.">
        <title>Genomic Features for Desiccation Tolerance and Sugar Biosynthesis in the Extremophile Gloeocapsopsis sp. UTEX B3054.</title>
        <authorList>
            <person name="Urrejola C."/>
            <person name="Alcorta J."/>
            <person name="Salas L."/>
            <person name="Vasquez M."/>
            <person name="Polz M.F."/>
            <person name="Vicuna R."/>
            <person name="Diez B."/>
        </authorList>
    </citation>
    <scope>NUCLEOTIDE SEQUENCE [LARGE SCALE GENOMIC DNA]</scope>
    <source>
        <strain evidence="10 11">1H9</strain>
    </source>
</reference>
<feature type="domain" description="2Fe-2S ferredoxin-type" evidence="9">
    <location>
        <begin position="5"/>
        <end position="97"/>
    </location>
</feature>
<dbReference type="Gene3D" id="3.10.20.30">
    <property type="match status" value="1"/>
</dbReference>
<dbReference type="GO" id="GO:0009055">
    <property type="term" value="F:electron transfer activity"/>
    <property type="evidence" value="ECO:0007669"/>
    <property type="project" value="InterPro"/>
</dbReference>
<evidence type="ECO:0000256" key="3">
    <source>
        <dbReference type="ARBA" id="ARBA00022714"/>
    </source>
</evidence>
<dbReference type="GO" id="GO:0022900">
    <property type="term" value="P:electron transport chain"/>
    <property type="evidence" value="ECO:0007669"/>
    <property type="project" value="InterPro"/>
</dbReference>
<accession>A0A6N8FX50</accession>
<dbReference type="InterPro" id="IPR010241">
    <property type="entry name" value="Fd_pln"/>
</dbReference>
<keyword evidence="3" id="KW-0001">2Fe-2S</keyword>
<dbReference type="PROSITE" id="PS00197">
    <property type="entry name" value="2FE2S_FER_1"/>
    <property type="match status" value="1"/>
</dbReference>
<keyword evidence="4" id="KW-0479">Metal-binding</keyword>
<evidence type="ECO:0000256" key="5">
    <source>
        <dbReference type="ARBA" id="ARBA00022982"/>
    </source>
</evidence>
<dbReference type="InterPro" id="IPR006058">
    <property type="entry name" value="2Fe2S_fd_BS"/>
</dbReference>
<evidence type="ECO:0000256" key="6">
    <source>
        <dbReference type="ARBA" id="ARBA00023004"/>
    </source>
</evidence>
<comment type="similarity">
    <text evidence="1">Belongs to the 2Fe2S plant-type ferredoxin family.</text>
</comment>
<sequence length="122" mass="13898">MTRFYKIRIRDRARDKNYTLEVPEDTYILQSAENQGVELPFSCRNGACTTCAVRVLSGEIYQPEAMGLSPELRSKGYALLCVSYPLSNLEVETQDEDEVYELQFGRYFGKGKVRAGLPLDED</sequence>
<dbReference type="PANTHER" id="PTHR43112:SF10">
    <property type="entry name" value="FERREDOXIN C 2, CHLOROPLASTIC"/>
    <property type="match status" value="1"/>
</dbReference>
<dbReference type="AlphaFoldDB" id="A0A6N8FX50"/>
<dbReference type="InterPro" id="IPR001041">
    <property type="entry name" value="2Fe-2S_ferredoxin-type"/>
</dbReference>
<keyword evidence="6" id="KW-0408">Iron</keyword>
<evidence type="ECO:0000256" key="1">
    <source>
        <dbReference type="ARBA" id="ARBA00007874"/>
    </source>
</evidence>
<dbReference type="RefSeq" id="WP_105218714.1">
    <property type="nucleotide sequence ID" value="NZ_CAWNSU010000005.1"/>
</dbReference>
<dbReference type="Pfam" id="PF00111">
    <property type="entry name" value="Fer2"/>
    <property type="match status" value="1"/>
</dbReference>
<protein>
    <submittedName>
        <fullName evidence="10">Ferredoxin</fullName>
    </submittedName>
</protein>
<dbReference type="PANTHER" id="PTHR43112">
    <property type="entry name" value="FERREDOXIN"/>
    <property type="match status" value="1"/>
</dbReference>